<feature type="compositionally biased region" description="Basic and acidic residues" evidence="1">
    <location>
        <begin position="113"/>
        <end position="127"/>
    </location>
</feature>
<dbReference type="EMBL" id="RQYC01000002">
    <property type="protein sequence ID" value="RRD91139.1"/>
    <property type="molecule type" value="Genomic_DNA"/>
</dbReference>
<sequence length="192" mass="21211">MIYHPKQKGFSLFIVMIVMLVIALLVVVSSQSSTTEMRISANEADRKFALSMAESGLRDAELKIQDFSTAAVGTVSFDYNCSSGLCLPVEPVNIEDKKPRFVVKGTVGPNPKEAWKRPSDNDADKNLLEDPKARNSIAGKAANSNVRYIIEFLGERKDGKLTRYHFRVTARANGQNPNTAVTLQSYVEMTPP</sequence>
<dbReference type="RefSeq" id="WP_124793955.1">
    <property type="nucleotide sequence ID" value="NZ_RQYC01000002.1"/>
</dbReference>
<dbReference type="Proteomes" id="UP000269923">
    <property type="component" value="Unassembled WGS sequence"/>
</dbReference>
<dbReference type="STRING" id="1121352.GCA_000620925_00337"/>
<evidence type="ECO:0000259" key="4">
    <source>
        <dbReference type="Pfam" id="PF14341"/>
    </source>
</evidence>
<gene>
    <name evidence="5" type="ORF">EII21_01725</name>
</gene>
<comment type="caution">
    <text evidence="5">The sequence shown here is derived from an EMBL/GenBank/DDBJ whole genome shotgun (WGS) entry which is preliminary data.</text>
</comment>
<keyword evidence="6" id="KW-1185">Reference proteome</keyword>
<organism evidence="5 6">
    <name type="scientific">Conchiformibius steedae</name>
    <dbReference type="NCBI Taxonomy" id="153493"/>
    <lineage>
        <taxon>Bacteria</taxon>
        <taxon>Pseudomonadati</taxon>
        <taxon>Pseudomonadota</taxon>
        <taxon>Betaproteobacteria</taxon>
        <taxon>Neisseriales</taxon>
        <taxon>Neisseriaceae</taxon>
        <taxon>Conchiformibius</taxon>
    </lineage>
</organism>
<feature type="domain" description="PilX/PilW C-terminal" evidence="3">
    <location>
        <begin position="115"/>
        <end position="187"/>
    </location>
</feature>
<evidence type="ECO:0000313" key="5">
    <source>
        <dbReference type="EMBL" id="RRD91139.1"/>
    </source>
</evidence>
<feature type="transmembrane region" description="Helical" evidence="2">
    <location>
        <begin position="12"/>
        <end position="30"/>
    </location>
</feature>
<dbReference type="AlphaFoldDB" id="A0A3P2A6V2"/>
<evidence type="ECO:0000313" key="6">
    <source>
        <dbReference type="Proteomes" id="UP000269923"/>
    </source>
</evidence>
<reference evidence="5 6" key="1">
    <citation type="submission" date="2018-11" db="EMBL/GenBank/DDBJ databases">
        <title>Genomes From Bacteria Associated with the Canine Oral Cavity: a Test Case for Automated Genome-Based Taxonomic Assignment.</title>
        <authorList>
            <person name="Coil D.A."/>
            <person name="Jospin G."/>
            <person name="Darling A.E."/>
            <person name="Wallis C."/>
            <person name="Davis I.J."/>
            <person name="Harris S."/>
            <person name="Eisen J.A."/>
            <person name="Holcombe L.J."/>
            <person name="O'Flynn C."/>
        </authorList>
    </citation>
    <scope>NUCLEOTIDE SEQUENCE [LARGE SCALE GENOMIC DNA]</scope>
    <source>
        <strain evidence="5 6">COT-280</strain>
    </source>
</reference>
<keyword evidence="2" id="KW-1133">Transmembrane helix</keyword>
<accession>A0A3P2A6V2</accession>
<dbReference type="InterPro" id="IPR025746">
    <property type="entry name" value="PilX_N_dom"/>
</dbReference>
<proteinExistence type="predicted"/>
<name>A0A3P2A6V2_9NEIS</name>
<evidence type="ECO:0000256" key="2">
    <source>
        <dbReference type="SAM" id="Phobius"/>
    </source>
</evidence>
<dbReference type="InterPro" id="IPR025205">
    <property type="entry name" value="PilX/PilW_C"/>
</dbReference>
<protein>
    <submittedName>
        <fullName evidence="5">Pilus assembly protein</fullName>
    </submittedName>
</protein>
<feature type="domain" description="Type 4 fimbrial biogenesis protein PilX N-terminal" evidence="4">
    <location>
        <begin position="8"/>
        <end position="58"/>
    </location>
</feature>
<keyword evidence="2" id="KW-0472">Membrane</keyword>
<feature type="region of interest" description="Disordered" evidence="1">
    <location>
        <begin position="105"/>
        <end position="127"/>
    </location>
</feature>
<dbReference type="Pfam" id="PF14341">
    <property type="entry name" value="PilX_N"/>
    <property type="match status" value="1"/>
</dbReference>
<keyword evidence="2" id="KW-0812">Transmembrane</keyword>
<evidence type="ECO:0000256" key="1">
    <source>
        <dbReference type="SAM" id="MobiDB-lite"/>
    </source>
</evidence>
<dbReference type="Pfam" id="PF13681">
    <property type="entry name" value="PilX"/>
    <property type="match status" value="1"/>
</dbReference>
<evidence type="ECO:0000259" key="3">
    <source>
        <dbReference type="Pfam" id="PF13681"/>
    </source>
</evidence>
<dbReference type="OrthoDB" id="8613141at2"/>